<dbReference type="Pfam" id="PF12801">
    <property type="entry name" value="Fer4_5"/>
    <property type="match status" value="1"/>
</dbReference>
<keyword evidence="2" id="KW-0004">4Fe-4S</keyword>
<evidence type="ECO:0000256" key="7">
    <source>
        <dbReference type="SAM" id="Phobius"/>
    </source>
</evidence>
<evidence type="ECO:0000256" key="5">
    <source>
        <dbReference type="ARBA" id="ARBA00023004"/>
    </source>
</evidence>
<evidence type="ECO:0000256" key="6">
    <source>
        <dbReference type="ARBA" id="ARBA00023014"/>
    </source>
</evidence>
<dbReference type="InterPro" id="IPR009051">
    <property type="entry name" value="Helical_ferredxn"/>
</dbReference>
<dbReference type="InterPro" id="IPR017896">
    <property type="entry name" value="4Fe4S_Fe-S-bd"/>
</dbReference>
<dbReference type="Pfam" id="PF13746">
    <property type="entry name" value="Fer4_18"/>
    <property type="match status" value="1"/>
</dbReference>
<dbReference type="PANTHER" id="PTHR30176">
    <property type="entry name" value="FERREDOXIN-TYPE PROTEIN NAPH"/>
    <property type="match status" value="1"/>
</dbReference>
<feature type="transmembrane region" description="Helical" evidence="7">
    <location>
        <begin position="91"/>
        <end position="112"/>
    </location>
</feature>
<organism evidence="9 10">
    <name type="scientific">Danxiaibacter flavus</name>
    <dbReference type="NCBI Taxonomy" id="3049108"/>
    <lineage>
        <taxon>Bacteria</taxon>
        <taxon>Pseudomonadati</taxon>
        <taxon>Bacteroidota</taxon>
        <taxon>Chitinophagia</taxon>
        <taxon>Chitinophagales</taxon>
        <taxon>Chitinophagaceae</taxon>
        <taxon>Danxiaibacter</taxon>
    </lineage>
</organism>
<keyword evidence="4" id="KW-0249">Electron transport</keyword>
<dbReference type="InterPro" id="IPR014116">
    <property type="entry name" value="Cyt_c_oxidase_cbb3_FixG"/>
</dbReference>
<evidence type="ECO:0000256" key="3">
    <source>
        <dbReference type="ARBA" id="ARBA00022723"/>
    </source>
</evidence>
<dbReference type="Pfam" id="PF11614">
    <property type="entry name" value="FixG_C"/>
    <property type="match status" value="1"/>
</dbReference>
<gene>
    <name evidence="9" type="primary">ccoG</name>
    <name evidence="9" type="ORF">QTN47_00860</name>
</gene>
<sequence>MAKVVDHNELDDHETFRDRLATVDEKGKRNWVYAQKPVGKFYNIRSFLSYFYFLIFFGLPFIHVNGRPLFQFNIPEAKFILFGKVFWPQDFFIFGLGMVTFIFFIVLFTAAFGRLFCGWACPQTIFMEMLFRKLEYLIIGNANEQRRLKAAPWTASKIAKVSTKHVAFFLLSFIIANFFLAYIIGIKELGKIITEPVFDHLAGLSSLLLFTGVFYGVYAFFREQVCTVVCPYGRLQSVLVDKNSMVVAYDYKRGEPRGNFKKKHEAPLGDCIDCFQCVKVCPTGIDIRNGVQMECVGCTACIDACDAVMDKIHKPRGLIRYASENSIANNEPLRYTTRMKLYTGLCLVVLAGLSVLLITRKDVSATVIRTPGMLFQERGVDSISNLYNIKMENKTAHNMRLTVKDETTGGIVQIIGKPFIDVQKDGQGNGTFFIVMDKKSIKKKKTEIKLGLYEEGKRIAEAKTTFLGPVGE</sequence>
<proteinExistence type="predicted"/>
<keyword evidence="6" id="KW-0411">Iron-sulfur</keyword>
<dbReference type="NCBIfam" id="TIGR02745">
    <property type="entry name" value="ccoG_rdxA_fixG"/>
    <property type="match status" value="1"/>
</dbReference>
<dbReference type="EMBL" id="JAULBC010000001">
    <property type="protein sequence ID" value="MEX6686021.1"/>
    <property type="molecule type" value="Genomic_DNA"/>
</dbReference>
<feature type="domain" description="4Fe-4S ferredoxin-type" evidence="8">
    <location>
        <begin position="262"/>
        <end position="290"/>
    </location>
</feature>
<dbReference type="InterPro" id="IPR017900">
    <property type="entry name" value="4Fe4S_Fe_S_CS"/>
</dbReference>
<keyword evidence="5" id="KW-0408">Iron</keyword>
<dbReference type="PROSITE" id="PS51379">
    <property type="entry name" value="4FE4S_FER_2"/>
    <property type="match status" value="1"/>
</dbReference>
<keyword evidence="7" id="KW-0812">Transmembrane</keyword>
<dbReference type="RefSeq" id="WP_369327410.1">
    <property type="nucleotide sequence ID" value="NZ_JAULBC010000001.1"/>
</dbReference>
<dbReference type="PROSITE" id="PS00198">
    <property type="entry name" value="4FE4S_FER_1"/>
    <property type="match status" value="1"/>
</dbReference>
<feature type="transmembrane region" description="Helical" evidence="7">
    <location>
        <begin position="50"/>
        <end position="70"/>
    </location>
</feature>
<keyword evidence="7" id="KW-0472">Membrane</keyword>
<reference evidence="9 10" key="1">
    <citation type="submission" date="2023-07" db="EMBL/GenBank/DDBJ databases">
        <authorList>
            <person name="Lian W.-H."/>
        </authorList>
    </citation>
    <scope>NUCLEOTIDE SEQUENCE [LARGE SCALE GENOMIC DNA]</scope>
    <source>
        <strain evidence="9 10">SYSU DXS3180</strain>
    </source>
</reference>
<keyword evidence="10" id="KW-1185">Reference proteome</keyword>
<dbReference type="Proteomes" id="UP001560573">
    <property type="component" value="Unassembled WGS sequence"/>
</dbReference>
<keyword evidence="3" id="KW-0479">Metal-binding</keyword>
<dbReference type="InterPro" id="IPR032879">
    <property type="entry name" value="FixG_C"/>
</dbReference>
<dbReference type="SUPFAM" id="SSF54862">
    <property type="entry name" value="4Fe-4S ferredoxins"/>
    <property type="match status" value="1"/>
</dbReference>
<feature type="transmembrane region" description="Helical" evidence="7">
    <location>
        <begin position="341"/>
        <end position="359"/>
    </location>
</feature>
<keyword evidence="1" id="KW-0813">Transport</keyword>
<dbReference type="InterPro" id="IPR013783">
    <property type="entry name" value="Ig-like_fold"/>
</dbReference>
<dbReference type="Gene3D" id="2.60.40.10">
    <property type="entry name" value="Immunoglobulins"/>
    <property type="match status" value="1"/>
</dbReference>
<feature type="transmembrane region" description="Helical" evidence="7">
    <location>
        <begin position="166"/>
        <end position="185"/>
    </location>
</feature>
<dbReference type="InterPro" id="IPR051684">
    <property type="entry name" value="Electron_Trans/Redox"/>
</dbReference>
<keyword evidence="7" id="KW-1133">Transmembrane helix</keyword>
<name>A0ABV3Z837_9BACT</name>
<evidence type="ECO:0000256" key="1">
    <source>
        <dbReference type="ARBA" id="ARBA00022448"/>
    </source>
</evidence>
<comment type="caution">
    <text evidence="9">The sequence shown here is derived from an EMBL/GenBank/DDBJ whole genome shotgun (WGS) entry which is preliminary data.</text>
</comment>
<dbReference type="Gene3D" id="1.10.1060.10">
    <property type="entry name" value="Alpha-helical ferredoxin"/>
    <property type="match status" value="1"/>
</dbReference>
<evidence type="ECO:0000256" key="2">
    <source>
        <dbReference type="ARBA" id="ARBA00022485"/>
    </source>
</evidence>
<evidence type="ECO:0000313" key="10">
    <source>
        <dbReference type="Proteomes" id="UP001560573"/>
    </source>
</evidence>
<dbReference type="PANTHER" id="PTHR30176:SF3">
    <property type="entry name" value="FERREDOXIN-TYPE PROTEIN NAPH"/>
    <property type="match status" value="1"/>
</dbReference>
<accession>A0ABV3Z837</accession>
<feature type="transmembrane region" description="Helical" evidence="7">
    <location>
        <begin position="197"/>
        <end position="221"/>
    </location>
</feature>
<evidence type="ECO:0000259" key="8">
    <source>
        <dbReference type="PROSITE" id="PS51379"/>
    </source>
</evidence>
<protein>
    <submittedName>
        <fullName evidence="9">Cytochrome c oxidase accessory protein CcoG</fullName>
    </submittedName>
</protein>
<evidence type="ECO:0000313" key="9">
    <source>
        <dbReference type="EMBL" id="MEX6686021.1"/>
    </source>
</evidence>
<evidence type="ECO:0000256" key="4">
    <source>
        <dbReference type="ARBA" id="ARBA00022982"/>
    </source>
</evidence>